<evidence type="ECO:0000256" key="1">
    <source>
        <dbReference type="SAM" id="Phobius"/>
    </source>
</evidence>
<feature type="transmembrane region" description="Helical" evidence="1">
    <location>
        <begin position="232"/>
        <end position="252"/>
    </location>
</feature>
<dbReference type="OrthoDB" id="1461976at2759"/>
<comment type="caution">
    <text evidence="3">The sequence shown here is derived from an EMBL/GenBank/DDBJ whole genome shotgun (WGS) entry which is preliminary data.</text>
</comment>
<accession>A0A8S1PW09</accession>
<feature type="transmembrane region" description="Helical" evidence="1">
    <location>
        <begin position="160"/>
        <end position="180"/>
    </location>
</feature>
<dbReference type="GO" id="GO:0006629">
    <property type="term" value="P:lipid metabolic process"/>
    <property type="evidence" value="ECO:0007669"/>
    <property type="project" value="InterPro"/>
</dbReference>
<evidence type="ECO:0000259" key="2">
    <source>
        <dbReference type="Pfam" id="PF00487"/>
    </source>
</evidence>
<name>A0A8S1PW09_9CILI</name>
<evidence type="ECO:0000313" key="3">
    <source>
        <dbReference type="EMBL" id="CAD8106858.1"/>
    </source>
</evidence>
<keyword evidence="4" id="KW-1185">Reference proteome</keyword>
<sequence length="412" mass="48049">MRLVSQYFESNFQIFIISIQNTNIYIEIRKAIPQHLFQKNEFQFLVSIGQAISCLLLLTYFAYNYVPLNWMALPFGLYMLYNRNRVLGHECSHFTFSDTKWLNDALGFILHEALLVPYFSLQHSHAIHHAKTNHLTEGETHTPLYQKMKDILGEECFTSIQIFNIAVFGWPLYILIGVSGGSARGFTSHLIVLNKLLPKKLLVKVIVSNLGICLVIYLLYKWYQATSFAEVMALYIGPYLVVNMWLTIITSLQHNDLNISHYDDTAWIWLKGNLCTIDRNYPLWINALHFDTGTTHVLHHLFSELPHYNAREANIYLNQVIGDLNNQDTKQLLTSLYETASLVGVEHKGNGIWKFIKTQLLFRKSKNKIYFIKRIVIHVKTYIMKQLKHYCGKKLFRVEGDLIKQIQLYSYK</sequence>
<dbReference type="InterPro" id="IPR005804">
    <property type="entry name" value="FA_desaturase_dom"/>
</dbReference>
<gene>
    <name evidence="3" type="ORF">PSON_ATCC_30995.1.T0870209</name>
</gene>
<dbReference type="PANTHER" id="PTHR32100">
    <property type="entry name" value="OMEGA-6 FATTY ACID DESATURASE, CHLOROPLASTIC"/>
    <property type="match status" value="1"/>
</dbReference>
<keyword evidence="1" id="KW-0472">Membrane</keyword>
<feature type="domain" description="Fatty acid desaturase" evidence="2">
    <location>
        <begin position="69"/>
        <end position="314"/>
    </location>
</feature>
<evidence type="ECO:0000313" key="4">
    <source>
        <dbReference type="Proteomes" id="UP000692954"/>
    </source>
</evidence>
<dbReference type="AlphaFoldDB" id="A0A8S1PW09"/>
<feature type="transmembrane region" description="Helical" evidence="1">
    <location>
        <begin position="44"/>
        <end position="63"/>
    </location>
</feature>
<dbReference type="InterPro" id="IPR012171">
    <property type="entry name" value="Fatty_acid_desaturase"/>
</dbReference>
<dbReference type="Pfam" id="PF00487">
    <property type="entry name" value="FA_desaturase"/>
    <property type="match status" value="1"/>
</dbReference>
<dbReference type="Proteomes" id="UP000692954">
    <property type="component" value="Unassembled WGS sequence"/>
</dbReference>
<dbReference type="GO" id="GO:0016491">
    <property type="term" value="F:oxidoreductase activity"/>
    <property type="evidence" value="ECO:0007669"/>
    <property type="project" value="InterPro"/>
</dbReference>
<keyword evidence="1" id="KW-1133">Transmembrane helix</keyword>
<dbReference type="EMBL" id="CAJJDN010000087">
    <property type="protein sequence ID" value="CAD8106858.1"/>
    <property type="molecule type" value="Genomic_DNA"/>
</dbReference>
<keyword evidence="1" id="KW-0812">Transmembrane</keyword>
<organism evidence="3 4">
    <name type="scientific">Paramecium sonneborni</name>
    <dbReference type="NCBI Taxonomy" id="65129"/>
    <lineage>
        <taxon>Eukaryota</taxon>
        <taxon>Sar</taxon>
        <taxon>Alveolata</taxon>
        <taxon>Ciliophora</taxon>
        <taxon>Intramacronucleata</taxon>
        <taxon>Oligohymenophorea</taxon>
        <taxon>Peniculida</taxon>
        <taxon>Parameciidae</taxon>
        <taxon>Paramecium</taxon>
    </lineage>
</organism>
<feature type="transmembrane region" description="Helical" evidence="1">
    <location>
        <begin position="201"/>
        <end position="220"/>
    </location>
</feature>
<protein>
    <recommendedName>
        <fullName evidence="2">Fatty acid desaturase domain-containing protein</fullName>
    </recommendedName>
</protein>
<proteinExistence type="predicted"/>
<reference evidence="3" key="1">
    <citation type="submission" date="2021-01" db="EMBL/GenBank/DDBJ databases">
        <authorList>
            <consortium name="Genoscope - CEA"/>
            <person name="William W."/>
        </authorList>
    </citation>
    <scope>NUCLEOTIDE SEQUENCE</scope>
</reference>